<dbReference type="EMBL" id="VSSQ01001302">
    <property type="protein sequence ID" value="MPM07121.1"/>
    <property type="molecule type" value="Genomic_DNA"/>
</dbReference>
<gene>
    <name evidence="1" type="ORF">SDC9_53427</name>
</gene>
<reference evidence="1" key="1">
    <citation type="submission" date="2019-08" db="EMBL/GenBank/DDBJ databases">
        <authorList>
            <person name="Kucharzyk K."/>
            <person name="Murdoch R.W."/>
            <person name="Higgins S."/>
            <person name="Loffler F."/>
        </authorList>
    </citation>
    <scope>NUCLEOTIDE SEQUENCE</scope>
</reference>
<evidence type="ECO:0000313" key="1">
    <source>
        <dbReference type="EMBL" id="MPM07121.1"/>
    </source>
</evidence>
<name>A0A644WU71_9ZZZZ</name>
<comment type="caution">
    <text evidence="1">The sequence shown here is derived from an EMBL/GenBank/DDBJ whole genome shotgun (WGS) entry which is preliminary data.</text>
</comment>
<proteinExistence type="predicted"/>
<sequence length="67" mass="7790">MRKKTEVNEFRTIGKEAETKYIDIPKDGFLGLLAYGDIGIVAWRKARGYTIKSAEQIQEEKKKRENE</sequence>
<organism evidence="1">
    <name type="scientific">bioreactor metagenome</name>
    <dbReference type="NCBI Taxonomy" id="1076179"/>
    <lineage>
        <taxon>unclassified sequences</taxon>
        <taxon>metagenomes</taxon>
        <taxon>ecological metagenomes</taxon>
    </lineage>
</organism>
<dbReference type="AlphaFoldDB" id="A0A644WU71"/>
<protein>
    <submittedName>
        <fullName evidence="1">Uncharacterized protein</fullName>
    </submittedName>
</protein>
<accession>A0A644WU71</accession>